<keyword evidence="5" id="KW-1185">Reference proteome</keyword>
<dbReference type="AlphaFoldDB" id="A0A834G348"/>
<reference evidence="4" key="1">
    <citation type="submission" date="2019-11" db="EMBL/GenBank/DDBJ databases">
        <authorList>
            <person name="Liu Y."/>
            <person name="Hou J."/>
            <person name="Li T.-Q."/>
            <person name="Guan C.-H."/>
            <person name="Wu X."/>
            <person name="Wu H.-Z."/>
            <person name="Ling F."/>
            <person name="Zhang R."/>
            <person name="Shi X.-G."/>
            <person name="Ren J.-P."/>
            <person name="Chen E.-F."/>
            <person name="Sun J.-M."/>
        </authorList>
    </citation>
    <scope>NUCLEOTIDE SEQUENCE</scope>
    <source>
        <strain evidence="4">Adult_tree_wgs_1</strain>
        <tissue evidence="4">Leaves</tissue>
    </source>
</reference>
<keyword evidence="2" id="KW-0812">Transmembrane</keyword>
<proteinExistence type="predicted"/>
<feature type="transmembrane region" description="Helical" evidence="2">
    <location>
        <begin position="199"/>
        <end position="216"/>
    </location>
</feature>
<dbReference type="GO" id="GO:0005886">
    <property type="term" value="C:plasma membrane"/>
    <property type="evidence" value="ECO:0007669"/>
    <property type="project" value="TreeGrafter"/>
</dbReference>
<dbReference type="InterPro" id="IPR008700">
    <property type="entry name" value="TypeIII_avirulence_cleave"/>
</dbReference>
<evidence type="ECO:0000313" key="5">
    <source>
        <dbReference type="Proteomes" id="UP000626092"/>
    </source>
</evidence>
<evidence type="ECO:0000259" key="3">
    <source>
        <dbReference type="Pfam" id="PF05627"/>
    </source>
</evidence>
<dbReference type="EMBL" id="WJXA01000013">
    <property type="protein sequence ID" value="KAF7120622.1"/>
    <property type="molecule type" value="Genomic_DNA"/>
</dbReference>
<feature type="compositionally biased region" description="Polar residues" evidence="1">
    <location>
        <begin position="64"/>
        <end position="89"/>
    </location>
</feature>
<accession>A0A834G348</accession>
<evidence type="ECO:0000313" key="4">
    <source>
        <dbReference type="EMBL" id="KAF7120622.1"/>
    </source>
</evidence>
<keyword evidence="2" id="KW-1133">Transmembrane helix</keyword>
<dbReference type="InterPro" id="IPR040387">
    <property type="entry name" value="RIN4/NOI4"/>
</dbReference>
<organism evidence="4 5">
    <name type="scientific">Rhododendron simsii</name>
    <name type="common">Sims's rhododendron</name>
    <dbReference type="NCBI Taxonomy" id="118357"/>
    <lineage>
        <taxon>Eukaryota</taxon>
        <taxon>Viridiplantae</taxon>
        <taxon>Streptophyta</taxon>
        <taxon>Embryophyta</taxon>
        <taxon>Tracheophyta</taxon>
        <taxon>Spermatophyta</taxon>
        <taxon>Magnoliopsida</taxon>
        <taxon>eudicotyledons</taxon>
        <taxon>Gunneridae</taxon>
        <taxon>Pentapetalae</taxon>
        <taxon>asterids</taxon>
        <taxon>Ericales</taxon>
        <taxon>Ericaceae</taxon>
        <taxon>Ericoideae</taxon>
        <taxon>Rhodoreae</taxon>
        <taxon>Rhododendron</taxon>
    </lineage>
</organism>
<dbReference type="PANTHER" id="PTHR33159">
    <property type="entry name" value="RPM1-INTERACTING PROTEIN 4 (RIN4) FAMILY PROTEIN"/>
    <property type="match status" value="1"/>
</dbReference>
<feature type="compositionally biased region" description="Polar residues" evidence="1">
    <location>
        <begin position="103"/>
        <end position="124"/>
    </location>
</feature>
<feature type="region of interest" description="Disordered" evidence="1">
    <location>
        <begin position="1"/>
        <end position="135"/>
    </location>
</feature>
<dbReference type="OrthoDB" id="765662at2759"/>
<feature type="domain" description="RIN4 pathogenic type III effector avirulence factor Avr cleavage site" evidence="3">
    <location>
        <begin position="135"/>
        <end position="166"/>
    </location>
</feature>
<keyword evidence="2" id="KW-0472">Membrane</keyword>
<dbReference type="PANTHER" id="PTHR33159:SF49">
    <property type="entry name" value="RPM1-INTERACTING PROTEIN 4"/>
    <property type="match status" value="1"/>
</dbReference>
<dbReference type="Proteomes" id="UP000626092">
    <property type="component" value="Unassembled WGS sequence"/>
</dbReference>
<sequence length="263" mass="28948">MHFSGDFETARKDRASVVGMNPNGQQENPEAFMFGRVGPGSGVHVDSDKLEVVEKRPTEGLGKDNSSCRSMVSASGNDKSSPDNSLQQRNPRRLRSDRKKSLTEINNFATSSPGSGMLISASNASDDKDTSNINRSASVPKFGAWDEMDPNEGYTVIFNKVKEEKQTAATKFTAAPPKPSNSVNNQIKPPRSKVRIHRYYLVLAMAFLFSIMTLMAKHNPNALSSVSFVSPVSRLPIKARHWNIDSREPCISCWIGNCCGYDN</sequence>
<evidence type="ECO:0000256" key="2">
    <source>
        <dbReference type="SAM" id="Phobius"/>
    </source>
</evidence>
<evidence type="ECO:0000256" key="1">
    <source>
        <dbReference type="SAM" id="MobiDB-lite"/>
    </source>
</evidence>
<protein>
    <recommendedName>
        <fullName evidence="3">RIN4 pathogenic type III effector avirulence factor Avr cleavage site domain-containing protein</fullName>
    </recommendedName>
</protein>
<feature type="compositionally biased region" description="Basic and acidic residues" evidence="1">
    <location>
        <begin position="45"/>
        <end position="62"/>
    </location>
</feature>
<dbReference type="Pfam" id="PF05627">
    <property type="entry name" value="AvrRpt-cleavage"/>
    <property type="match status" value="1"/>
</dbReference>
<comment type="caution">
    <text evidence="4">The sequence shown here is derived from an EMBL/GenBank/DDBJ whole genome shotgun (WGS) entry which is preliminary data.</text>
</comment>
<gene>
    <name evidence="4" type="ORF">RHSIM_Rhsim13G0148400</name>
</gene>
<name>A0A834G348_RHOSS</name>